<protein>
    <submittedName>
        <fullName evidence="1">Uncharacterized protein</fullName>
    </submittedName>
</protein>
<organism evidence="1 2">
    <name type="scientific">Fuerstiella marisgermanici</name>
    <dbReference type="NCBI Taxonomy" id="1891926"/>
    <lineage>
        <taxon>Bacteria</taxon>
        <taxon>Pseudomonadati</taxon>
        <taxon>Planctomycetota</taxon>
        <taxon>Planctomycetia</taxon>
        <taxon>Planctomycetales</taxon>
        <taxon>Planctomycetaceae</taxon>
        <taxon>Fuerstiella</taxon>
    </lineage>
</organism>
<sequence>MLGVCCDVKVDIGDQQVTVCGDGSDIVVEVPSLTSVYRVMRQLRRLAWRKKRLSELSGLLQTVGLTLVVRTPSRKLISLGIENDSMLLRLFGVRNARLHLS</sequence>
<dbReference type="STRING" id="1891926.Fuma_05671"/>
<dbReference type="Proteomes" id="UP000187735">
    <property type="component" value="Chromosome"/>
</dbReference>
<proteinExistence type="predicted"/>
<keyword evidence="2" id="KW-1185">Reference proteome</keyword>
<accession>A0A1P8WPN5</accession>
<dbReference type="EMBL" id="CP017641">
    <property type="protein sequence ID" value="APZ96008.1"/>
    <property type="molecule type" value="Genomic_DNA"/>
</dbReference>
<name>A0A1P8WPN5_9PLAN</name>
<evidence type="ECO:0000313" key="1">
    <source>
        <dbReference type="EMBL" id="APZ96008.1"/>
    </source>
</evidence>
<dbReference type="AlphaFoldDB" id="A0A1P8WPN5"/>
<reference evidence="1 2" key="1">
    <citation type="journal article" date="2016" name="Front. Microbiol.">
        <title>Fuerstia marisgermanicae gen. nov., sp. nov., an Unusual Member of the Phylum Planctomycetes from the German Wadden Sea.</title>
        <authorList>
            <person name="Kohn T."/>
            <person name="Heuer A."/>
            <person name="Jogler M."/>
            <person name="Vollmers J."/>
            <person name="Boedeker C."/>
            <person name="Bunk B."/>
            <person name="Rast P."/>
            <person name="Borchert D."/>
            <person name="Glockner I."/>
            <person name="Freese H.M."/>
            <person name="Klenk H.P."/>
            <person name="Overmann J."/>
            <person name="Kaster A.K."/>
            <person name="Rohde M."/>
            <person name="Wiegand S."/>
            <person name="Jogler C."/>
        </authorList>
    </citation>
    <scope>NUCLEOTIDE SEQUENCE [LARGE SCALE GENOMIC DNA]</scope>
    <source>
        <strain evidence="1 2">NH11</strain>
    </source>
</reference>
<dbReference type="KEGG" id="fmr:Fuma_05671"/>
<gene>
    <name evidence="1" type="ORF">Fuma_05671</name>
</gene>
<evidence type="ECO:0000313" key="2">
    <source>
        <dbReference type="Proteomes" id="UP000187735"/>
    </source>
</evidence>